<name>A0ABV2CNG7_9RHOO</name>
<keyword evidence="3" id="KW-1185">Reference proteome</keyword>
<sequence length="176" mass="20290">MTGITALKTDRRSFFHRLARSASFPLVLLAACLLWLEDWLWEPLAQLMQRLGRLPLLCRIEALIRAAPPWLALACYGIPMLVLLPFKFAGLWLFARGHFLFGGGVFLLAKIAGTAVAAHLFTLTRASLMKLAWFARLYAGFMKLRDYAYCRVRRNRLWRLTRIGRWRLGRKLRSLA</sequence>
<evidence type="ECO:0000313" key="2">
    <source>
        <dbReference type="EMBL" id="MET1489435.1"/>
    </source>
</evidence>
<evidence type="ECO:0000313" key="3">
    <source>
        <dbReference type="Proteomes" id="UP001548590"/>
    </source>
</evidence>
<feature type="transmembrane region" description="Helical" evidence="1">
    <location>
        <begin position="98"/>
        <end position="121"/>
    </location>
</feature>
<organism evidence="2 3">
    <name type="scientific">Uliginosibacterium paludis</name>
    <dbReference type="NCBI Taxonomy" id="1615952"/>
    <lineage>
        <taxon>Bacteria</taxon>
        <taxon>Pseudomonadati</taxon>
        <taxon>Pseudomonadota</taxon>
        <taxon>Betaproteobacteria</taxon>
        <taxon>Rhodocyclales</taxon>
        <taxon>Zoogloeaceae</taxon>
        <taxon>Uliginosibacterium</taxon>
    </lineage>
</organism>
<feature type="transmembrane region" description="Helical" evidence="1">
    <location>
        <begin position="22"/>
        <end position="41"/>
    </location>
</feature>
<evidence type="ECO:0008006" key="4">
    <source>
        <dbReference type="Google" id="ProtNLM"/>
    </source>
</evidence>
<keyword evidence="1" id="KW-0812">Transmembrane</keyword>
<comment type="caution">
    <text evidence="2">The sequence shown here is derived from an EMBL/GenBank/DDBJ whole genome shotgun (WGS) entry which is preliminary data.</text>
</comment>
<reference evidence="2 3" key="1">
    <citation type="submission" date="2024-07" db="EMBL/GenBank/DDBJ databases">
        <title>Uliginosibacterium paludis KCTC:42655.</title>
        <authorList>
            <person name="Kim M.K."/>
        </authorList>
    </citation>
    <scope>NUCLEOTIDE SEQUENCE [LARGE SCALE GENOMIC DNA]</scope>
    <source>
        <strain evidence="2 3">KCTC 42655</strain>
    </source>
</reference>
<accession>A0ABV2CNG7</accession>
<keyword evidence="1" id="KW-0472">Membrane</keyword>
<dbReference type="EMBL" id="JBEWLZ010000003">
    <property type="protein sequence ID" value="MET1489435.1"/>
    <property type="molecule type" value="Genomic_DNA"/>
</dbReference>
<protein>
    <recommendedName>
        <fullName evidence="4">Transmembrane protein</fullName>
    </recommendedName>
</protein>
<keyword evidence="1" id="KW-1133">Transmembrane helix</keyword>
<dbReference type="Proteomes" id="UP001548590">
    <property type="component" value="Unassembled WGS sequence"/>
</dbReference>
<feature type="transmembrane region" description="Helical" evidence="1">
    <location>
        <begin position="62"/>
        <end position="86"/>
    </location>
</feature>
<proteinExistence type="predicted"/>
<evidence type="ECO:0000256" key="1">
    <source>
        <dbReference type="SAM" id="Phobius"/>
    </source>
</evidence>
<gene>
    <name evidence="2" type="ORF">ABVT11_06320</name>
</gene>
<dbReference type="RefSeq" id="WP_345925491.1">
    <property type="nucleotide sequence ID" value="NZ_JBDIVF010000002.1"/>
</dbReference>